<protein>
    <submittedName>
        <fullName evidence="3">Uncharacterized protein</fullName>
    </submittedName>
</protein>
<organism evidence="3">
    <name type="scientific">Fagus sylvatica</name>
    <name type="common">Beechnut</name>
    <dbReference type="NCBI Taxonomy" id="28930"/>
    <lineage>
        <taxon>Eukaryota</taxon>
        <taxon>Viridiplantae</taxon>
        <taxon>Streptophyta</taxon>
        <taxon>Embryophyta</taxon>
        <taxon>Tracheophyta</taxon>
        <taxon>Spermatophyta</taxon>
        <taxon>Magnoliopsida</taxon>
        <taxon>eudicotyledons</taxon>
        <taxon>Gunneridae</taxon>
        <taxon>Pentapetalae</taxon>
        <taxon>rosids</taxon>
        <taxon>fabids</taxon>
        <taxon>Fagales</taxon>
        <taxon>Fagaceae</taxon>
        <taxon>Fagus</taxon>
    </lineage>
</organism>
<accession>A0A2N9I0G2</accession>
<gene>
    <name evidence="3" type="ORF">FSB_LOCUS47449</name>
</gene>
<evidence type="ECO:0000313" key="3">
    <source>
        <dbReference type="EMBL" id="SPD19567.1"/>
    </source>
</evidence>
<evidence type="ECO:0000256" key="1">
    <source>
        <dbReference type="ARBA" id="ARBA00022741"/>
    </source>
</evidence>
<name>A0A2N9I0G2_FAGSY</name>
<keyword evidence="2" id="KW-0067">ATP-binding</keyword>
<dbReference type="AlphaFoldDB" id="A0A2N9I0G2"/>
<evidence type="ECO:0000256" key="2">
    <source>
        <dbReference type="ARBA" id="ARBA00022840"/>
    </source>
</evidence>
<reference evidence="3" key="1">
    <citation type="submission" date="2018-02" db="EMBL/GenBank/DDBJ databases">
        <authorList>
            <person name="Cohen D.B."/>
            <person name="Kent A.D."/>
        </authorList>
    </citation>
    <scope>NUCLEOTIDE SEQUENCE</scope>
</reference>
<sequence>MLKFLPVIPYRFIPPENFDLALLTLELELVKKGSKSEQVDAALLAKKLKKRFMNQASPKDSSLERFPTS</sequence>
<keyword evidence="1" id="KW-0547">Nucleotide-binding</keyword>
<dbReference type="SUPFAM" id="SSF54585">
    <property type="entry name" value="Cdc48 domain 2-like"/>
    <property type="match status" value="1"/>
</dbReference>
<dbReference type="EMBL" id="OIVN01004846">
    <property type="protein sequence ID" value="SPD19567.1"/>
    <property type="molecule type" value="Genomic_DNA"/>
</dbReference>
<proteinExistence type="predicted"/>
<dbReference type="InterPro" id="IPR029067">
    <property type="entry name" value="CDC48_domain_2-like_sf"/>
</dbReference>
<dbReference type="GO" id="GO:0005524">
    <property type="term" value="F:ATP binding"/>
    <property type="evidence" value="ECO:0007669"/>
    <property type="project" value="UniProtKB-KW"/>
</dbReference>